<protein>
    <submittedName>
        <fullName evidence="2">Putative acetyltransferase</fullName>
    </submittedName>
</protein>
<keyword evidence="2" id="KW-0808">Transferase</keyword>
<sequence>MEKIKITTKEQLDDFYPVLVKIWNEVFTPVIGSNQVEYMLENYQSKDLIMQEISAGVNYYALLINGVYVGYIAYEVRKDYLYLSKIYIASEYRNQGFMREIFDFFDELGEKYGLKQRLWVNQGNTQAIRVYQHLGFQLLKEKITNIGEGYQMVDYVFEKE</sequence>
<dbReference type="CDD" id="cd04301">
    <property type="entry name" value="NAT_SF"/>
    <property type="match status" value="1"/>
</dbReference>
<dbReference type="EMBL" id="BDEC01000056">
    <property type="protein sequence ID" value="GBD68545.1"/>
    <property type="molecule type" value="Genomic_DNA"/>
</dbReference>
<dbReference type="Proteomes" id="UP000236214">
    <property type="component" value="Unassembled WGS sequence"/>
</dbReference>
<feature type="domain" description="N-acetyltransferase" evidence="1">
    <location>
        <begin position="4"/>
        <end position="160"/>
    </location>
</feature>
<evidence type="ECO:0000313" key="3">
    <source>
        <dbReference type="Proteomes" id="UP000236214"/>
    </source>
</evidence>
<dbReference type="Gene3D" id="3.40.630.30">
    <property type="match status" value="1"/>
</dbReference>
<dbReference type="AlphaFoldDB" id="A0A2H6CU76"/>
<organism evidence="2 3">
    <name type="scientific">Tetragenococcus halophilus subsp. halophilus</name>
    <dbReference type="NCBI Taxonomy" id="1513897"/>
    <lineage>
        <taxon>Bacteria</taxon>
        <taxon>Bacillati</taxon>
        <taxon>Bacillota</taxon>
        <taxon>Bacilli</taxon>
        <taxon>Lactobacillales</taxon>
        <taxon>Enterococcaceae</taxon>
        <taxon>Tetragenococcus</taxon>
    </lineage>
</organism>
<dbReference type="Pfam" id="PF00583">
    <property type="entry name" value="Acetyltransf_1"/>
    <property type="match status" value="1"/>
</dbReference>
<keyword evidence="3" id="KW-1185">Reference proteome</keyword>
<evidence type="ECO:0000259" key="1">
    <source>
        <dbReference type="PROSITE" id="PS51186"/>
    </source>
</evidence>
<dbReference type="InterPro" id="IPR000182">
    <property type="entry name" value="GNAT_dom"/>
</dbReference>
<gene>
    <name evidence="2" type="ORF">TEHN7118_1351</name>
</gene>
<dbReference type="PROSITE" id="PS51186">
    <property type="entry name" value="GNAT"/>
    <property type="match status" value="1"/>
</dbReference>
<evidence type="ECO:0000313" key="2">
    <source>
        <dbReference type="EMBL" id="GBD68545.1"/>
    </source>
</evidence>
<dbReference type="GO" id="GO:0016747">
    <property type="term" value="F:acyltransferase activity, transferring groups other than amino-acyl groups"/>
    <property type="evidence" value="ECO:0007669"/>
    <property type="project" value="InterPro"/>
</dbReference>
<dbReference type="SUPFAM" id="SSF55729">
    <property type="entry name" value="Acyl-CoA N-acyltransferases (Nat)"/>
    <property type="match status" value="1"/>
</dbReference>
<name>A0A2H6CU76_TETHA</name>
<reference evidence="2 3" key="1">
    <citation type="submission" date="2016-05" db="EMBL/GenBank/DDBJ databases">
        <title>Whole genome sequencing of Tetragenococcus halophilus subsp. halophilus NISL 7118.</title>
        <authorList>
            <person name="Shiwa Y."/>
            <person name="Nishimura I."/>
            <person name="Yoshikawa H."/>
            <person name="Koyama Y."/>
            <person name="Oguma T."/>
        </authorList>
    </citation>
    <scope>NUCLEOTIDE SEQUENCE [LARGE SCALE GENOMIC DNA]</scope>
    <source>
        <strain evidence="2 3">NISL 7118</strain>
    </source>
</reference>
<dbReference type="InterPro" id="IPR016181">
    <property type="entry name" value="Acyl_CoA_acyltransferase"/>
</dbReference>
<comment type="caution">
    <text evidence="2">The sequence shown here is derived from an EMBL/GenBank/DDBJ whole genome shotgun (WGS) entry which is preliminary data.</text>
</comment>
<accession>A0A2H6CU76</accession>
<dbReference type="RefSeq" id="WP_103103532.1">
    <property type="nucleotide sequence ID" value="NZ_BDEC01000056.1"/>
</dbReference>
<proteinExistence type="predicted"/>